<reference evidence="2 3" key="1">
    <citation type="submission" date="2019-01" db="EMBL/GenBank/DDBJ databases">
        <authorList>
            <person name="Chen W.-M."/>
        </authorList>
    </citation>
    <scope>NUCLEOTIDE SEQUENCE [LARGE SCALE GENOMIC DNA]</scope>
    <source>
        <strain evidence="2 3">TER-1</strain>
    </source>
</reference>
<keyword evidence="1" id="KW-0812">Transmembrane</keyword>
<protein>
    <submittedName>
        <fullName evidence="2">Uncharacterized protein</fullName>
    </submittedName>
</protein>
<keyword evidence="1" id="KW-0472">Membrane</keyword>
<proteinExistence type="predicted"/>
<keyword evidence="1" id="KW-1133">Transmembrane helix</keyword>
<dbReference type="AlphaFoldDB" id="A0A3S2V1L4"/>
<evidence type="ECO:0000256" key="1">
    <source>
        <dbReference type="SAM" id="Phobius"/>
    </source>
</evidence>
<dbReference type="RefSeq" id="WP_127734183.1">
    <property type="nucleotide sequence ID" value="NZ_SACP01000061.1"/>
</dbReference>
<evidence type="ECO:0000313" key="2">
    <source>
        <dbReference type="EMBL" id="RVU11984.1"/>
    </source>
</evidence>
<keyword evidence="3" id="KW-1185">Reference proteome</keyword>
<evidence type="ECO:0000313" key="3">
    <source>
        <dbReference type="Proteomes" id="UP000286997"/>
    </source>
</evidence>
<feature type="transmembrane region" description="Helical" evidence="1">
    <location>
        <begin position="79"/>
        <end position="99"/>
    </location>
</feature>
<gene>
    <name evidence="2" type="ORF">EOE48_28170</name>
</gene>
<name>A0A3S2V1L4_9HYPH</name>
<organism evidence="2 3">
    <name type="scientific">Methylobacterium oryzihabitans</name>
    <dbReference type="NCBI Taxonomy" id="2499852"/>
    <lineage>
        <taxon>Bacteria</taxon>
        <taxon>Pseudomonadati</taxon>
        <taxon>Pseudomonadota</taxon>
        <taxon>Alphaproteobacteria</taxon>
        <taxon>Hyphomicrobiales</taxon>
        <taxon>Methylobacteriaceae</taxon>
        <taxon>Methylobacterium</taxon>
    </lineage>
</organism>
<dbReference type="Proteomes" id="UP000286997">
    <property type="component" value="Unassembled WGS sequence"/>
</dbReference>
<dbReference type="EMBL" id="SACP01000061">
    <property type="protein sequence ID" value="RVU11984.1"/>
    <property type="molecule type" value="Genomic_DNA"/>
</dbReference>
<sequence>MTGRIASAAFADLAANVFAALLLVLLLLLAASGRPSRPVDAVRDLGARPHAPLPAGARPAGSPDTGTGPGRLLGRIRPVLEAAAILGGVAAVLLIARFVPRTRIRYKT</sequence>
<comment type="caution">
    <text evidence="2">The sequence shown here is derived from an EMBL/GenBank/DDBJ whole genome shotgun (WGS) entry which is preliminary data.</text>
</comment>
<accession>A0A3S2V1L4</accession>